<evidence type="ECO:0000313" key="1">
    <source>
        <dbReference type="EMBL" id="CUO61711.1"/>
    </source>
</evidence>
<proteinExistence type="predicted"/>
<accession>A0A174GIB3</accession>
<dbReference type="Pfam" id="PF13646">
    <property type="entry name" value="HEAT_2"/>
    <property type="match status" value="1"/>
</dbReference>
<dbReference type="AlphaFoldDB" id="A0A174GIB3"/>
<dbReference type="InterPro" id="IPR016024">
    <property type="entry name" value="ARM-type_fold"/>
</dbReference>
<sequence>MFGLKEASEDKLKKMVEKGKWDKLRKQYLDSDKTTQVALAKACAASRNDGSVNILTSLLEVDDVDVKIAAVTSLGEVGDDHVTALIRQLAVKTPADQTELKAAITKALEKIVERA</sequence>
<reference evidence="1 2" key="1">
    <citation type="submission" date="2015-09" db="EMBL/GenBank/DDBJ databases">
        <authorList>
            <consortium name="Pathogen Informatics"/>
        </authorList>
    </citation>
    <scope>NUCLEOTIDE SEQUENCE [LARGE SCALE GENOMIC DNA]</scope>
    <source>
        <strain evidence="1 2">2789STDY5834885</strain>
    </source>
</reference>
<dbReference type="EMBL" id="CZAL01000001">
    <property type="protein sequence ID" value="CUO61711.1"/>
    <property type="molecule type" value="Genomic_DNA"/>
</dbReference>
<organism evidence="1 2">
    <name type="scientific">Fusicatenibacter saccharivorans</name>
    <dbReference type="NCBI Taxonomy" id="1150298"/>
    <lineage>
        <taxon>Bacteria</taxon>
        <taxon>Bacillati</taxon>
        <taxon>Bacillota</taxon>
        <taxon>Clostridia</taxon>
        <taxon>Lachnospirales</taxon>
        <taxon>Lachnospiraceae</taxon>
        <taxon>Fusicatenibacter</taxon>
    </lineage>
</organism>
<dbReference type="InterPro" id="IPR011989">
    <property type="entry name" value="ARM-like"/>
</dbReference>
<evidence type="ECO:0000313" key="2">
    <source>
        <dbReference type="Proteomes" id="UP000095709"/>
    </source>
</evidence>
<name>A0A174GIB3_9FIRM</name>
<evidence type="ECO:0008006" key="3">
    <source>
        <dbReference type="Google" id="ProtNLM"/>
    </source>
</evidence>
<protein>
    <recommendedName>
        <fullName evidence="3">HEAT repeat</fullName>
    </recommendedName>
</protein>
<dbReference type="RefSeq" id="WP_055264784.1">
    <property type="nucleotide sequence ID" value="NZ_CZAL01000001.1"/>
</dbReference>
<dbReference type="SUPFAM" id="SSF48371">
    <property type="entry name" value="ARM repeat"/>
    <property type="match status" value="1"/>
</dbReference>
<dbReference type="Proteomes" id="UP000095709">
    <property type="component" value="Unassembled WGS sequence"/>
</dbReference>
<gene>
    <name evidence="1" type="ORF">ERS852498_00048</name>
</gene>
<dbReference type="Gene3D" id="1.25.10.10">
    <property type="entry name" value="Leucine-rich Repeat Variant"/>
    <property type="match status" value="1"/>
</dbReference>